<dbReference type="PANTHER" id="PTHR35177:SF2">
    <property type="entry name" value="HYDROGENASE MATURATION FACTOR HYBG"/>
    <property type="match status" value="1"/>
</dbReference>
<comment type="similarity">
    <text evidence="1">Belongs to the HupF/HypC family.</text>
</comment>
<dbReference type="NCBIfam" id="TIGR00074">
    <property type="entry name" value="hypC_hupF"/>
    <property type="match status" value="1"/>
</dbReference>
<proteinExistence type="inferred from homology"/>
<dbReference type="Gene3D" id="2.30.30.140">
    <property type="match status" value="1"/>
</dbReference>
<dbReference type="EMBL" id="JAIVFP010000001">
    <property type="protein sequence ID" value="MCI4681806.1"/>
    <property type="molecule type" value="Genomic_DNA"/>
</dbReference>
<dbReference type="Proteomes" id="UP001139104">
    <property type="component" value="Unassembled WGS sequence"/>
</dbReference>
<dbReference type="PRINTS" id="PR00445">
    <property type="entry name" value="HUPFHYPC"/>
</dbReference>
<keyword evidence="3" id="KW-1185">Reference proteome</keyword>
<dbReference type="InterPro" id="IPR001109">
    <property type="entry name" value="Hydrogenase_HupF/HypC"/>
</dbReference>
<name>A0ABS9Z2C9_9HYPH</name>
<organism evidence="2 3">
    <name type="scientific">Candidatus Rhodoblastus alkanivorans</name>
    <dbReference type="NCBI Taxonomy" id="2954117"/>
    <lineage>
        <taxon>Bacteria</taxon>
        <taxon>Pseudomonadati</taxon>
        <taxon>Pseudomonadota</taxon>
        <taxon>Alphaproteobacteria</taxon>
        <taxon>Hyphomicrobiales</taxon>
        <taxon>Rhodoblastaceae</taxon>
        <taxon>Rhodoblastus</taxon>
    </lineage>
</organism>
<evidence type="ECO:0000256" key="1">
    <source>
        <dbReference type="ARBA" id="ARBA00006018"/>
    </source>
</evidence>
<dbReference type="SUPFAM" id="SSF159127">
    <property type="entry name" value="HupF/HypC-like"/>
    <property type="match status" value="1"/>
</dbReference>
<dbReference type="PANTHER" id="PTHR35177">
    <property type="entry name" value="HYDROGENASE MATURATION FACTOR HYBG"/>
    <property type="match status" value="1"/>
</dbReference>
<dbReference type="RefSeq" id="WP_243065850.1">
    <property type="nucleotide sequence ID" value="NZ_JAIVFK010000003.1"/>
</dbReference>
<accession>A0ABS9Z2C9</accession>
<gene>
    <name evidence="2" type="primary">hypC</name>
    <name evidence="2" type="ORF">K2U94_03345</name>
</gene>
<evidence type="ECO:0000313" key="2">
    <source>
        <dbReference type="EMBL" id="MCI4681806.1"/>
    </source>
</evidence>
<reference evidence="2" key="1">
    <citation type="journal article" date="2022" name="ISME J.">
        <title>Identification of active gaseous-alkane degraders at natural gas seeps.</title>
        <authorList>
            <person name="Farhan Ul Haque M."/>
            <person name="Hernandez M."/>
            <person name="Crombie A.T."/>
            <person name="Murrell J.C."/>
        </authorList>
    </citation>
    <scope>NUCLEOTIDE SEQUENCE</scope>
    <source>
        <strain evidence="2">PC2</strain>
    </source>
</reference>
<protein>
    <submittedName>
        <fullName evidence="2">HypC/HybG/HupF family hydrogenase formation chaperone</fullName>
    </submittedName>
</protein>
<dbReference type="Pfam" id="PF01455">
    <property type="entry name" value="HupF_HypC"/>
    <property type="match status" value="1"/>
</dbReference>
<comment type="caution">
    <text evidence="2">The sequence shown here is derived from an EMBL/GenBank/DDBJ whole genome shotgun (WGS) entry which is preliminary data.</text>
</comment>
<sequence length="96" mass="10218">MCLGIPMTIVEGDEISALCERGGELRRVSLLLIGPQAVGTKVLVHIDSAIRTLDAGEAAQIGRALDGLAAALRGEDFEEAFADLIERGPQLPEHLR</sequence>
<evidence type="ECO:0000313" key="3">
    <source>
        <dbReference type="Proteomes" id="UP001139104"/>
    </source>
</evidence>